<feature type="compositionally biased region" description="Low complexity" evidence="1">
    <location>
        <begin position="223"/>
        <end position="234"/>
    </location>
</feature>
<feature type="compositionally biased region" description="Basic and acidic residues" evidence="1">
    <location>
        <begin position="163"/>
        <end position="176"/>
    </location>
</feature>
<feature type="compositionally biased region" description="Basic and acidic residues" evidence="1">
    <location>
        <begin position="191"/>
        <end position="200"/>
    </location>
</feature>
<dbReference type="PANTHER" id="PTHR10004:SF8">
    <property type="entry name" value="OS06G0538200 PROTEIN"/>
    <property type="match status" value="1"/>
</dbReference>
<dbReference type="EMBL" id="ASRX01000065">
    <property type="protein sequence ID" value="EYF02191.1"/>
    <property type="molecule type" value="Genomic_DNA"/>
</dbReference>
<feature type="compositionally biased region" description="Basic and acidic residues" evidence="1">
    <location>
        <begin position="209"/>
        <end position="221"/>
    </location>
</feature>
<name>A0A017T0W3_9BACT</name>
<feature type="region of interest" description="Disordered" evidence="1">
    <location>
        <begin position="161"/>
        <end position="451"/>
    </location>
</feature>
<gene>
    <name evidence="2" type="ORF">CAP_7402</name>
</gene>
<sequence length="524" mass="54056">MSDDKRISALESLLDRIKRNAAEPRAPRHPEPSLSALSGSAGDDVLALEIPGASDVSPGRYTITDGASPRRTASQARSVDTMAPRPPTVPPAKPAVPAAARPTTVPPPRPGTVPPPKPAGAPTRPPPPLPVSAKSVPPPAPPALAREDVLELDEIDLVLDEDERARASHTEEELQRELSQASRTTGRKRTHAGEAVEKTTAKSAAPEKTAADKTSTKKVAPDKGTATKKTATGKGPDKAAADKAAREKAAADKAAADKAAREKAAADKAAADKAARERVAAEKAAAEKAAAEKAAAEKAAADRSAARRATLEKAAADKAAQEKAAADKAAAYKAAAEKAAAYRAATEKVATEKAAAGESAAAKSATTSTEQQRPAETTTPGNPSHEAPPVSARQPRHDLPAEEPFPDLLDDEEAPPESGEVASQRKPSSTAGRSNALEAWAKASPSEGHDAALDLQLAPELAPPAVALPQALSPSFPLDIEPDIARRSPLPQSSATRFVEATRAPRPPTFGELLDLSLSLGGHH</sequence>
<accession>A0A017T0W3</accession>
<evidence type="ECO:0000313" key="2">
    <source>
        <dbReference type="EMBL" id="EYF02191.1"/>
    </source>
</evidence>
<feature type="compositionally biased region" description="Polar residues" evidence="1">
    <location>
        <begin position="371"/>
        <end position="382"/>
    </location>
</feature>
<dbReference type="AlphaFoldDB" id="A0A017T0W3"/>
<feature type="compositionally biased region" description="Basic and acidic residues" evidence="1">
    <location>
        <begin position="18"/>
        <end position="31"/>
    </location>
</feature>
<comment type="caution">
    <text evidence="2">The sequence shown here is derived from an EMBL/GenBank/DDBJ whole genome shotgun (WGS) entry which is preliminary data.</text>
</comment>
<dbReference type="RefSeq" id="WP_052376440.1">
    <property type="nucleotide sequence ID" value="NZ_ASRX01000065.1"/>
</dbReference>
<organism evidence="2 3">
    <name type="scientific">Chondromyces apiculatus DSM 436</name>
    <dbReference type="NCBI Taxonomy" id="1192034"/>
    <lineage>
        <taxon>Bacteria</taxon>
        <taxon>Pseudomonadati</taxon>
        <taxon>Myxococcota</taxon>
        <taxon>Polyangia</taxon>
        <taxon>Polyangiales</taxon>
        <taxon>Polyangiaceae</taxon>
        <taxon>Chondromyces</taxon>
    </lineage>
</organism>
<evidence type="ECO:0008006" key="4">
    <source>
        <dbReference type="Google" id="ProtNLM"/>
    </source>
</evidence>
<feature type="compositionally biased region" description="Low complexity" evidence="1">
    <location>
        <begin position="327"/>
        <end position="344"/>
    </location>
</feature>
<feature type="compositionally biased region" description="Pro residues" evidence="1">
    <location>
        <begin position="104"/>
        <end position="142"/>
    </location>
</feature>
<feature type="compositionally biased region" description="Acidic residues" evidence="1">
    <location>
        <begin position="404"/>
        <end position="415"/>
    </location>
</feature>
<dbReference type="STRING" id="1192034.CAP_7402"/>
<feature type="compositionally biased region" description="Basic and acidic residues" evidence="1">
    <location>
        <begin position="235"/>
        <end position="326"/>
    </location>
</feature>
<feature type="region of interest" description="Disordered" evidence="1">
    <location>
        <begin position="18"/>
        <end position="148"/>
    </location>
</feature>
<dbReference type="Proteomes" id="UP000019678">
    <property type="component" value="Unassembled WGS sequence"/>
</dbReference>
<evidence type="ECO:0000313" key="3">
    <source>
        <dbReference type="Proteomes" id="UP000019678"/>
    </source>
</evidence>
<protein>
    <recommendedName>
        <fullName evidence="4">TolA protein</fullName>
    </recommendedName>
</protein>
<dbReference type="PANTHER" id="PTHR10004">
    <property type="entry name" value="OS06G0538200 PROTEIN"/>
    <property type="match status" value="1"/>
</dbReference>
<feature type="compositionally biased region" description="Low complexity" evidence="1">
    <location>
        <begin position="352"/>
        <end position="370"/>
    </location>
</feature>
<keyword evidence="3" id="KW-1185">Reference proteome</keyword>
<proteinExistence type="predicted"/>
<reference evidence="2 3" key="1">
    <citation type="submission" date="2013-05" db="EMBL/GenBank/DDBJ databases">
        <title>Genome assembly of Chondromyces apiculatus DSM 436.</title>
        <authorList>
            <person name="Sharma G."/>
            <person name="Khatri I."/>
            <person name="Kaur C."/>
            <person name="Mayilraj S."/>
            <person name="Subramanian S."/>
        </authorList>
    </citation>
    <scope>NUCLEOTIDE SEQUENCE [LARGE SCALE GENOMIC DNA]</scope>
    <source>
        <strain evidence="2 3">DSM 436</strain>
    </source>
</reference>
<feature type="compositionally biased region" description="Pro residues" evidence="1">
    <location>
        <begin position="84"/>
        <end position="94"/>
    </location>
</feature>
<evidence type="ECO:0000256" key="1">
    <source>
        <dbReference type="SAM" id="MobiDB-lite"/>
    </source>
</evidence>